<gene>
    <name evidence="1" type="ORF">D2962_11500</name>
</gene>
<evidence type="ECO:0000313" key="2">
    <source>
        <dbReference type="Proteomes" id="UP000280960"/>
    </source>
</evidence>
<dbReference type="InterPro" id="IPR007344">
    <property type="entry name" value="GrpB/CoaE"/>
</dbReference>
<dbReference type="AlphaFoldDB" id="A0A3G2R6R2"/>
<dbReference type="Pfam" id="PF04229">
    <property type="entry name" value="GrpB"/>
    <property type="match status" value="1"/>
</dbReference>
<dbReference type="Proteomes" id="UP000280960">
    <property type="component" value="Chromosome"/>
</dbReference>
<dbReference type="InterPro" id="IPR043519">
    <property type="entry name" value="NT_sf"/>
</dbReference>
<reference evidence="1 2" key="1">
    <citation type="submission" date="2018-10" db="EMBL/GenBank/DDBJ databases">
        <authorList>
            <person name="Zhang X."/>
        </authorList>
    </citation>
    <scope>NUCLEOTIDE SEQUENCE [LARGE SCALE GENOMIC DNA]</scope>
    <source>
        <strain evidence="1 2">SK-G1</strain>
    </source>
</reference>
<evidence type="ECO:0000313" key="1">
    <source>
        <dbReference type="EMBL" id="AYO31142.1"/>
    </source>
</evidence>
<accession>A0A3G2R6R2</accession>
<organism evidence="1 2">
    <name type="scientific">Biomaibacter acetigenes</name>
    <dbReference type="NCBI Taxonomy" id="2316383"/>
    <lineage>
        <taxon>Bacteria</taxon>
        <taxon>Bacillati</taxon>
        <taxon>Bacillota</taxon>
        <taxon>Clostridia</taxon>
        <taxon>Thermosediminibacterales</taxon>
        <taxon>Tepidanaerobacteraceae</taxon>
        <taxon>Biomaibacter</taxon>
    </lineage>
</organism>
<dbReference type="SUPFAM" id="SSF81301">
    <property type="entry name" value="Nucleotidyltransferase"/>
    <property type="match status" value="1"/>
</dbReference>
<dbReference type="PANTHER" id="PTHR34822">
    <property type="entry name" value="GRPB DOMAIN PROTEIN (AFU_ORTHOLOGUE AFUA_1G01530)"/>
    <property type="match status" value="1"/>
</dbReference>
<name>A0A3G2R6R2_9FIRM</name>
<dbReference type="PANTHER" id="PTHR34822:SF1">
    <property type="entry name" value="GRPB FAMILY PROTEIN"/>
    <property type="match status" value="1"/>
</dbReference>
<dbReference type="RefSeq" id="WP_122015045.1">
    <property type="nucleotide sequence ID" value="NZ_CP033169.1"/>
</dbReference>
<dbReference type="EMBL" id="CP033169">
    <property type="protein sequence ID" value="AYO31142.1"/>
    <property type="molecule type" value="Genomic_DNA"/>
</dbReference>
<protein>
    <submittedName>
        <fullName evidence="1">GrpB family protein</fullName>
    </submittedName>
</protein>
<dbReference type="KEGG" id="bacg:D2962_11500"/>
<proteinExistence type="predicted"/>
<dbReference type="Gene3D" id="3.30.460.10">
    <property type="entry name" value="Beta Polymerase, domain 2"/>
    <property type="match status" value="1"/>
</dbReference>
<keyword evidence="2" id="KW-1185">Reference proteome</keyword>
<sequence>MKLEKDKVQIIEHDPLFEEVFKKEYKRLKNAFKHSEILHVGSSSVPIPSKPIVDIMIAVSIVKETQVKKLESLGYKFIGYVANNGARIFLVLENDPYDIYLHLVRKNGKCYKDTKRFKDILLKNADIRQIYSELKYGLVKASDNRDMYSLHKGSFIDFLLENHDENTVDLEAIRRKKEEVLVDHAYTVRLLGETKIKLNKYSDKIKMKPK</sequence>